<feature type="transmembrane region" description="Helical" evidence="1">
    <location>
        <begin position="6"/>
        <end position="26"/>
    </location>
</feature>
<keyword evidence="1" id="KW-1133">Transmembrane helix</keyword>
<dbReference type="InterPro" id="IPR048147">
    <property type="entry name" value="CBO0543-like"/>
</dbReference>
<feature type="transmembrane region" description="Helical" evidence="1">
    <location>
        <begin position="38"/>
        <end position="58"/>
    </location>
</feature>
<evidence type="ECO:0000313" key="2">
    <source>
        <dbReference type="EMBL" id="MBW7454258.1"/>
    </source>
</evidence>
<dbReference type="EMBL" id="JAHZIK010000176">
    <property type="protein sequence ID" value="MBW7454258.1"/>
    <property type="molecule type" value="Genomic_DNA"/>
</dbReference>
<reference evidence="2 3" key="1">
    <citation type="submission" date="2021-07" db="EMBL/GenBank/DDBJ databases">
        <title>Paenibacillus radiodurans sp. nov., isolated from the southeastern edge of Tengger Desert.</title>
        <authorList>
            <person name="Zhang G."/>
        </authorList>
    </citation>
    <scope>NUCLEOTIDE SEQUENCE [LARGE SCALE GENOMIC DNA]</scope>
    <source>
        <strain evidence="2 3">CCM 7311</strain>
    </source>
</reference>
<proteinExistence type="predicted"/>
<keyword evidence="3" id="KW-1185">Reference proteome</keyword>
<comment type="caution">
    <text evidence="2">The sequence shown here is derived from an EMBL/GenBank/DDBJ whole genome shotgun (WGS) entry which is preliminary data.</text>
</comment>
<name>A0ABS7C030_9BACL</name>
<dbReference type="RefSeq" id="WP_210040478.1">
    <property type="nucleotide sequence ID" value="NZ_JBHLVU010000021.1"/>
</dbReference>
<evidence type="ECO:0000256" key="1">
    <source>
        <dbReference type="SAM" id="Phobius"/>
    </source>
</evidence>
<dbReference type="NCBIfam" id="NF041644">
    <property type="entry name" value="CBO0543_fam"/>
    <property type="match status" value="1"/>
</dbReference>
<protein>
    <submittedName>
        <fullName evidence="2">Uncharacterized protein</fullName>
    </submittedName>
</protein>
<feature type="transmembrane region" description="Helical" evidence="1">
    <location>
        <begin position="70"/>
        <end position="90"/>
    </location>
</feature>
<dbReference type="Proteomes" id="UP001519887">
    <property type="component" value="Unassembled WGS sequence"/>
</dbReference>
<feature type="transmembrane region" description="Helical" evidence="1">
    <location>
        <begin position="102"/>
        <end position="123"/>
    </location>
</feature>
<accession>A0ABS7C030</accession>
<organism evidence="2 3">
    <name type="scientific">Paenibacillus sepulcri</name>
    <dbReference type="NCBI Taxonomy" id="359917"/>
    <lineage>
        <taxon>Bacteria</taxon>
        <taxon>Bacillati</taxon>
        <taxon>Bacillota</taxon>
        <taxon>Bacilli</taxon>
        <taxon>Bacillales</taxon>
        <taxon>Paenibacillaceae</taxon>
        <taxon>Paenibacillus</taxon>
    </lineage>
</organism>
<gene>
    <name evidence="2" type="ORF">K0U00_09475</name>
</gene>
<keyword evidence="1" id="KW-0812">Transmembrane</keyword>
<sequence>MGMFDTGVIIMMRIAIFLLVWIVAYYKSDWRNWKNYQSTILFLIAGDLMINLITYRYTLWDQRSALGGDLINNLLICIFFYPPKTLIYLTNYPDEKGIIKKGIYISVWALLLTLIEGILYMFGDYHYGHRWNLLKSMLLIS</sequence>
<keyword evidence="1" id="KW-0472">Membrane</keyword>
<evidence type="ECO:0000313" key="3">
    <source>
        <dbReference type="Proteomes" id="UP001519887"/>
    </source>
</evidence>